<evidence type="ECO:0000313" key="2">
    <source>
        <dbReference type="EMBL" id="MFI2228250.1"/>
    </source>
</evidence>
<evidence type="ECO:0000313" key="3">
    <source>
        <dbReference type="Proteomes" id="UP001611494"/>
    </source>
</evidence>
<sequence length="189" mass="20289">MTIRPTSEGKTNRGATDGHGHRRGPAGAPARRGAGGKNEVVVRMGESVSDSVYTTSADTTVGVRIPARQEQLVMLRALAETVSLIADFGLDEVTDIRLALDEVATSLIASAVPDSSLTCDFDYDEQRMTVRVTSISEVDSLQDQEGFGWHIVRTLTRSVSVEQHPYDVASGGYPTDVEFSWFRGGADGA</sequence>
<reference evidence="2 3" key="1">
    <citation type="submission" date="2024-10" db="EMBL/GenBank/DDBJ databases">
        <title>The Natural Products Discovery Center: Release of the First 8490 Sequenced Strains for Exploring Actinobacteria Biosynthetic Diversity.</title>
        <authorList>
            <person name="Kalkreuter E."/>
            <person name="Kautsar S.A."/>
            <person name="Yang D."/>
            <person name="Bader C.D."/>
            <person name="Teijaro C.N."/>
            <person name="Fluegel L."/>
            <person name="Davis C.M."/>
            <person name="Simpson J.R."/>
            <person name="Lauterbach L."/>
            <person name="Steele A.D."/>
            <person name="Gui C."/>
            <person name="Meng S."/>
            <person name="Li G."/>
            <person name="Viehrig K."/>
            <person name="Ye F."/>
            <person name="Su P."/>
            <person name="Kiefer A.F."/>
            <person name="Nichols A."/>
            <person name="Cepeda A.J."/>
            <person name="Yan W."/>
            <person name="Fan B."/>
            <person name="Jiang Y."/>
            <person name="Adhikari A."/>
            <person name="Zheng C.-J."/>
            <person name="Schuster L."/>
            <person name="Cowan T.M."/>
            <person name="Smanski M.J."/>
            <person name="Chevrette M.G."/>
            <person name="De Carvalho L.P.S."/>
            <person name="Shen B."/>
        </authorList>
    </citation>
    <scope>NUCLEOTIDE SEQUENCE [LARGE SCALE GENOMIC DNA]</scope>
    <source>
        <strain evidence="2 3">NPDC019377</strain>
    </source>
</reference>
<dbReference type="InterPro" id="IPR036890">
    <property type="entry name" value="HATPase_C_sf"/>
</dbReference>
<gene>
    <name evidence="2" type="ORF">ACH49Z_00175</name>
</gene>
<keyword evidence="2" id="KW-0067">ATP-binding</keyword>
<keyword evidence="3" id="KW-1185">Reference proteome</keyword>
<proteinExistence type="predicted"/>
<keyword evidence="2" id="KW-0547">Nucleotide-binding</keyword>
<feature type="region of interest" description="Disordered" evidence="1">
    <location>
        <begin position="1"/>
        <end position="37"/>
    </location>
</feature>
<accession>A0ABW7VR59</accession>
<dbReference type="RefSeq" id="WP_397058333.1">
    <property type="nucleotide sequence ID" value="NZ_JBIRYL010000001.1"/>
</dbReference>
<dbReference type="Gene3D" id="3.30.565.10">
    <property type="entry name" value="Histidine kinase-like ATPase, C-terminal domain"/>
    <property type="match status" value="1"/>
</dbReference>
<dbReference type="EMBL" id="JBIRYL010000001">
    <property type="protein sequence ID" value="MFI2228250.1"/>
    <property type="molecule type" value="Genomic_DNA"/>
</dbReference>
<organism evidence="2 3">
    <name type="scientific">Nocardia testacea</name>
    <dbReference type="NCBI Taxonomy" id="248551"/>
    <lineage>
        <taxon>Bacteria</taxon>
        <taxon>Bacillati</taxon>
        <taxon>Actinomycetota</taxon>
        <taxon>Actinomycetes</taxon>
        <taxon>Mycobacteriales</taxon>
        <taxon>Nocardiaceae</taxon>
        <taxon>Nocardia</taxon>
    </lineage>
</organism>
<evidence type="ECO:0000256" key="1">
    <source>
        <dbReference type="SAM" id="MobiDB-lite"/>
    </source>
</evidence>
<dbReference type="Proteomes" id="UP001611494">
    <property type="component" value="Unassembled WGS sequence"/>
</dbReference>
<name>A0ABW7VR59_9NOCA</name>
<protein>
    <submittedName>
        <fullName evidence="2">ATP-binding protein</fullName>
    </submittedName>
</protein>
<comment type="caution">
    <text evidence="2">The sequence shown here is derived from an EMBL/GenBank/DDBJ whole genome shotgun (WGS) entry which is preliminary data.</text>
</comment>
<dbReference type="GO" id="GO:0005524">
    <property type="term" value="F:ATP binding"/>
    <property type="evidence" value="ECO:0007669"/>
    <property type="project" value="UniProtKB-KW"/>
</dbReference>